<name>A0ABM9AT40_9BACT</name>
<protein>
    <recommendedName>
        <fullName evidence="3">Transcriptional regulator</fullName>
    </recommendedName>
</protein>
<evidence type="ECO:0000313" key="2">
    <source>
        <dbReference type="Proteomes" id="UP000837932"/>
    </source>
</evidence>
<gene>
    <name evidence="1" type="ORF">EMA8858_03312</name>
</gene>
<keyword evidence="2" id="KW-1185">Reference proteome</keyword>
<dbReference type="RefSeq" id="WP_238807769.1">
    <property type="nucleotide sequence ID" value="NZ_CAKLPY010000002.1"/>
</dbReference>
<proteinExistence type="predicted"/>
<dbReference type="Proteomes" id="UP000837932">
    <property type="component" value="Unassembled WGS sequence"/>
</dbReference>
<evidence type="ECO:0008006" key="3">
    <source>
        <dbReference type="Google" id="ProtNLM"/>
    </source>
</evidence>
<accession>A0ABM9AT40</accession>
<comment type="caution">
    <text evidence="1">The sequence shown here is derived from an EMBL/GenBank/DDBJ whole genome shotgun (WGS) entry which is preliminary data.</text>
</comment>
<reference evidence="1" key="1">
    <citation type="submission" date="2021-12" db="EMBL/GenBank/DDBJ databases">
        <authorList>
            <person name="Rodrigo-Torres L."/>
            <person name="Arahal R. D."/>
            <person name="Lucena T."/>
        </authorList>
    </citation>
    <scope>NUCLEOTIDE SEQUENCE</scope>
    <source>
        <strain evidence="1">CECT 8858</strain>
    </source>
</reference>
<sequence>MNLEPIKTDKDYEAMLKWVNIQFDLSPNIDSPAGKELQTALLLIKDYEDVHYKIPNLIS</sequence>
<dbReference type="EMBL" id="CAKLPY010000002">
    <property type="protein sequence ID" value="CAH0997175.1"/>
    <property type="molecule type" value="Genomic_DNA"/>
</dbReference>
<organism evidence="1 2">
    <name type="scientific">Emticicia aquatica</name>
    <dbReference type="NCBI Taxonomy" id="1681835"/>
    <lineage>
        <taxon>Bacteria</taxon>
        <taxon>Pseudomonadati</taxon>
        <taxon>Bacteroidota</taxon>
        <taxon>Cytophagia</taxon>
        <taxon>Cytophagales</taxon>
        <taxon>Leadbetterellaceae</taxon>
        <taxon>Emticicia</taxon>
    </lineage>
</organism>
<evidence type="ECO:0000313" key="1">
    <source>
        <dbReference type="EMBL" id="CAH0997175.1"/>
    </source>
</evidence>